<dbReference type="RefSeq" id="WP_182529465.1">
    <property type="nucleotide sequence ID" value="NZ_JACGXL010000001.1"/>
</dbReference>
<dbReference type="EMBL" id="JACGXL010000001">
    <property type="protein sequence ID" value="MBA8886379.1"/>
    <property type="molecule type" value="Genomic_DNA"/>
</dbReference>
<evidence type="ECO:0000313" key="2">
    <source>
        <dbReference type="EMBL" id="MBA8886379.1"/>
    </source>
</evidence>
<feature type="chain" id="PRO_5032884007" evidence="1">
    <location>
        <begin position="23"/>
        <end position="144"/>
    </location>
</feature>
<reference evidence="2 3" key="1">
    <citation type="submission" date="2020-07" db="EMBL/GenBank/DDBJ databases">
        <title>Genomic Encyclopedia of Type Strains, Phase IV (KMG-V): Genome sequencing to study the core and pangenomes of soil and plant-associated prokaryotes.</title>
        <authorList>
            <person name="Whitman W."/>
        </authorList>
    </citation>
    <scope>NUCLEOTIDE SEQUENCE [LARGE SCALE GENOMIC DNA]</scope>
    <source>
        <strain evidence="2 3">RH2WT43</strain>
    </source>
</reference>
<organism evidence="2 3">
    <name type="scientific">Dokdonella fugitiva</name>
    <dbReference type="NCBI Taxonomy" id="328517"/>
    <lineage>
        <taxon>Bacteria</taxon>
        <taxon>Pseudomonadati</taxon>
        <taxon>Pseudomonadota</taxon>
        <taxon>Gammaproteobacteria</taxon>
        <taxon>Lysobacterales</taxon>
        <taxon>Rhodanobacteraceae</taxon>
        <taxon>Dokdonella</taxon>
    </lineage>
</organism>
<dbReference type="AlphaFoldDB" id="A0A839EXE7"/>
<name>A0A839EXE7_9GAMM</name>
<keyword evidence="3" id="KW-1185">Reference proteome</keyword>
<feature type="signal peptide" evidence="1">
    <location>
        <begin position="1"/>
        <end position="22"/>
    </location>
</feature>
<evidence type="ECO:0000256" key="1">
    <source>
        <dbReference type="SAM" id="SignalP"/>
    </source>
</evidence>
<dbReference type="Proteomes" id="UP000550401">
    <property type="component" value="Unassembled WGS sequence"/>
</dbReference>
<keyword evidence="1" id="KW-0732">Signal</keyword>
<sequence length="144" mass="15137">MTGSTWLIALLAWATSVGAAAAQDVTLAVTHAGCGSATPPLVAPPRSKEERERVTATWIAADRLQVDVWDDETAEDVVDGDSATVALAGDTLTLSYAHRRAPTHAQERMPACLFAAKLSFVVSGIARASYRVHVDGHEVAVVDG</sequence>
<gene>
    <name evidence="2" type="ORF">FHW12_000570</name>
</gene>
<comment type="caution">
    <text evidence="2">The sequence shown here is derived from an EMBL/GenBank/DDBJ whole genome shotgun (WGS) entry which is preliminary data.</text>
</comment>
<protein>
    <submittedName>
        <fullName evidence="2">Uncharacterized protein</fullName>
    </submittedName>
</protein>
<accession>A0A839EXE7</accession>
<evidence type="ECO:0000313" key="3">
    <source>
        <dbReference type="Proteomes" id="UP000550401"/>
    </source>
</evidence>
<proteinExistence type="predicted"/>